<keyword evidence="9" id="KW-1185">Reference proteome</keyword>
<evidence type="ECO:0000256" key="3">
    <source>
        <dbReference type="ARBA" id="ARBA00022729"/>
    </source>
</evidence>
<reference evidence="8" key="1">
    <citation type="journal article" date="2020" name="Stud. Mycol.">
        <title>101 Dothideomycetes genomes: a test case for predicting lifestyles and emergence of pathogens.</title>
        <authorList>
            <person name="Haridas S."/>
            <person name="Albert R."/>
            <person name="Binder M."/>
            <person name="Bloem J."/>
            <person name="Labutti K."/>
            <person name="Salamov A."/>
            <person name="Andreopoulos B."/>
            <person name="Baker S."/>
            <person name="Barry K."/>
            <person name="Bills G."/>
            <person name="Bluhm B."/>
            <person name="Cannon C."/>
            <person name="Castanera R."/>
            <person name="Culley D."/>
            <person name="Daum C."/>
            <person name="Ezra D."/>
            <person name="Gonzalez J."/>
            <person name="Henrissat B."/>
            <person name="Kuo A."/>
            <person name="Liang C."/>
            <person name="Lipzen A."/>
            <person name="Lutzoni F."/>
            <person name="Magnuson J."/>
            <person name="Mondo S."/>
            <person name="Nolan M."/>
            <person name="Ohm R."/>
            <person name="Pangilinan J."/>
            <person name="Park H.-J."/>
            <person name="Ramirez L."/>
            <person name="Alfaro M."/>
            <person name="Sun H."/>
            <person name="Tritt A."/>
            <person name="Yoshinaga Y."/>
            <person name="Zwiers L.-H."/>
            <person name="Turgeon B."/>
            <person name="Goodwin S."/>
            <person name="Spatafora J."/>
            <person name="Crous P."/>
            <person name="Grigoriev I."/>
        </authorList>
    </citation>
    <scope>NUCLEOTIDE SEQUENCE</scope>
    <source>
        <strain evidence="8">ATCC 36951</strain>
    </source>
</reference>
<sequence length="499" mass="54116">MYFSFSWLWWVAAVVPQVAAFPLNDFSEAATTNYSAIYSPCLSKGAHIYYPYQANYNTSVLQRASTWDSPTFAVTVKPACNSDVQCVVKQSNKNNIKFFATGGGHGAEPGFATVQNAANIDLSGFTQNVLDTAANRLTVGPGVSFVDFETNLYNAGKLVPVGNIYCVNMIGATIGAGIGPYQGLHGLVIDALRSVTLITAAGDIVTASSSQNSDLFWAVKGAGANFGIITSATYEIFDAPNAGNLVEADFVYPPTANVSVFKLLQSMDKTYPKEMGMTIVLGYNHTINSSTLGVTFSYFGTPAQAKPVVDQFVALKPVRWQNQTIPWSQLSQKQGFGASGPAACIRQLWNNHYSVGTKQTDPATYTSVFNSFNAWAKGKTWYNGNIAIQRFNTNVTLSVPTEQQGVYPGREIGTIIVINNFYDGPAHDEAVYQFSRPIRSQLAATSGFSNLTTYINYAFGDEGPNVWYGQSHLPRLVATKKKWDPQYKFGPGNPIPTSA</sequence>
<name>A0A6A6CZE6_ZASCE</name>
<dbReference type="InterPro" id="IPR036318">
    <property type="entry name" value="FAD-bd_PCMH-like_sf"/>
</dbReference>
<dbReference type="PANTHER" id="PTHR42973">
    <property type="entry name" value="BINDING OXIDOREDUCTASE, PUTATIVE (AFU_ORTHOLOGUE AFUA_1G17690)-RELATED"/>
    <property type="match status" value="1"/>
</dbReference>
<evidence type="ECO:0000256" key="1">
    <source>
        <dbReference type="ARBA" id="ARBA00005466"/>
    </source>
</evidence>
<proteinExistence type="inferred from homology"/>
<dbReference type="OrthoDB" id="415825at2759"/>
<evidence type="ECO:0000256" key="2">
    <source>
        <dbReference type="ARBA" id="ARBA00022630"/>
    </source>
</evidence>
<evidence type="ECO:0000256" key="4">
    <source>
        <dbReference type="ARBA" id="ARBA00022827"/>
    </source>
</evidence>
<dbReference type="InterPro" id="IPR050416">
    <property type="entry name" value="FAD-linked_Oxidoreductase"/>
</dbReference>
<feature type="signal peptide" evidence="6">
    <location>
        <begin position="1"/>
        <end position="20"/>
    </location>
</feature>
<dbReference type="PANTHER" id="PTHR42973:SF32">
    <property type="entry name" value="FAD-LINKED OXIDOREDUCTASE AFOF"/>
    <property type="match status" value="1"/>
</dbReference>
<keyword evidence="4" id="KW-0274">FAD</keyword>
<evidence type="ECO:0000313" key="8">
    <source>
        <dbReference type="EMBL" id="KAF2172607.1"/>
    </source>
</evidence>
<dbReference type="GeneID" id="54556944"/>
<evidence type="ECO:0000256" key="6">
    <source>
        <dbReference type="SAM" id="SignalP"/>
    </source>
</evidence>
<evidence type="ECO:0000313" key="9">
    <source>
        <dbReference type="Proteomes" id="UP000799537"/>
    </source>
</evidence>
<dbReference type="SUPFAM" id="SSF56176">
    <property type="entry name" value="FAD-binding/transporter-associated domain-like"/>
    <property type="match status" value="1"/>
</dbReference>
<gene>
    <name evidence="8" type="ORF">M409DRAFT_16570</name>
</gene>
<evidence type="ECO:0000259" key="7">
    <source>
        <dbReference type="PROSITE" id="PS51387"/>
    </source>
</evidence>
<protein>
    <recommendedName>
        <fullName evidence="7">FAD-binding PCMH-type domain-containing protein</fullName>
    </recommendedName>
</protein>
<dbReference type="PROSITE" id="PS51387">
    <property type="entry name" value="FAD_PCMH"/>
    <property type="match status" value="1"/>
</dbReference>
<dbReference type="GO" id="GO:0071949">
    <property type="term" value="F:FAD binding"/>
    <property type="evidence" value="ECO:0007669"/>
    <property type="project" value="InterPro"/>
</dbReference>
<keyword evidence="3 6" id="KW-0732">Signal</keyword>
<dbReference type="Pfam" id="PF08031">
    <property type="entry name" value="BBE"/>
    <property type="match status" value="1"/>
</dbReference>
<dbReference type="InterPro" id="IPR016166">
    <property type="entry name" value="FAD-bd_PCMH"/>
</dbReference>
<dbReference type="Proteomes" id="UP000799537">
    <property type="component" value="Unassembled WGS sequence"/>
</dbReference>
<keyword evidence="2" id="KW-0285">Flavoprotein</keyword>
<dbReference type="AlphaFoldDB" id="A0A6A6CZE6"/>
<accession>A0A6A6CZE6</accession>
<dbReference type="RefSeq" id="XP_033673496.1">
    <property type="nucleotide sequence ID" value="XM_033803672.1"/>
</dbReference>
<dbReference type="InterPro" id="IPR006094">
    <property type="entry name" value="Oxid_FAD_bind_N"/>
</dbReference>
<dbReference type="Gene3D" id="3.40.462.20">
    <property type="match status" value="1"/>
</dbReference>
<evidence type="ECO:0000256" key="5">
    <source>
        <dbReference type="ARBA" id="ARBA00023002"/>
    </source>
</evidence>
<dbReference type="InterPro" id="IPR012951">
    <property type="entry name" value="BBE"/>
</dbReference>
<dbReference type="Pfam" id="PF01565">
    <property type="entry name" value="FAD_binding_4"/>
    <property type="match status" value="1"/>
</dbReference>
<dbReference type="InterPro" id="IPR016169">
    <property type="entry name" value="FAD-bd_PCMH_sub2"/>
</dbReference>
<comment type="similarity">
    <text evidence="1">Belongs to the oxygen-dependent FAD-linked oxidoreductase family.</text>
</comment>
<dbReference type="EMBL" id="ML993580">
    <property type="protein sequence ID" value="KAF2172607.1"/>
    <property type="molecule type" value="Genomic_DNA"/>
</dbReference>
<feature type="chain" id="PRO_5025581979" description="FAD-binding PCMH-type domain-containing protein" evidence="6">
    <location>
        <begin position="21"/>
        <end position="499"/>
    </location>
</feature>
<dbReference type="GO" id="GO:0016491">
    <property type="term" value="F:oxidoreductase activity"/>
    <property type="evidence" value="ECO:0007669"/>
    <property type="project" value="UniProtKB-KW"/>
</dbReference>
<keyword evidence="5" id="KW-0560">Oxidoreductase</keyword>
<dbReference type="Gene3D" id="3.30.465.10">
    <property type="match status" value="1"/>
</dbReference>
<feature type="domain" description="FAD-binding PCMH-type" evidence="7">
    <location>
        <begin position="67"/>
        <end position="239"/>
    </location>
</feature>
<organism evidence="8 9">
    <name type="scientific">Zasmidium cellare ATCC 36951</name>
    <dbReference type="NCBI Taxonomy" id="1080233"/>
    <lineage>
        <taxon>Eukaryota</taxon>
        <taxon>Fungi</taxon>
        <taxon>Dikarya</taxon>
        <taxon>Ascomycota</taxon>
        <taxon>Pezizomycotina</taxon>
        <taxon>Dothideomycetes</taxon>
        <taxon>Dothideomycetidae</taxon>
        <taxon>Mycosphaerellales</taxon>
        <taxon>Mycosphaerellaceae</taxon>
        <taxon>Zasmidium</taxon>
    </lineage>
</organism>